<sequence>MSKTYIFIGLNEGTKDYRLYDVETGKVVISRDVLFEEGKQWSWKNSQVDTGQNNMEWDTINDSMLKETHTNDPTENQDNEEPVQAEDQHDTQAAENGDSVAQGRVTTRQGRAVRQPIWMSDYTTGEEISDDEVNIVLGSDIEDPFTFEKRNVE</sequence>
<evidence type="ECO:0000259" key="2">
    <source>
        <dbReference type="Pfam" id="PF25597"/>
    </source>
</evidence>
<feature type="compositionally biased region" description="Acidic residues" evidence="1">
    <location>
        <begin position="75"/>
        <end position="84"/>
    </location>
</feature>
<keyword evidence="4" id="KW-1185">Reference proteome</keyword>
<proteinExistence type="predicted"/>
<feature type="region of interest" description="Disordered" evidence="1">
    <location>
        <begin position="60"/>
        <end position="112"/>
    </location>
</feature>
<protein>
    <recommendedName>
        <fullName evidence="2">Retroviral polymerase SH3-like domain-containing protein</fullName>
    </recommendedName>
</protein>
<dbReference type="EMBL" id="BAABME010005867">
    <property type="protein sequence ID" value="GAA0166824.1"/>
    <property type="molecule type" value="Genomic_DNA"/>
</dbReference>
<dbReference type="Pfam" id="PF25597">
    <property type="entry name" value="SH3_retrovirus"/>
    <property type="match status" value="1"/>
</dbReference>
<organism evidence="3 4">
    <name type="scientific">Lithospermum erythrorhizon</name>
    <name type="common">Purple gromwell</name>
    <name type="synonym">Lithospermum officinale var. erythrorhizon</name>
    <dbReference type="NCBI Taxonomy" id="34254"/>
    <lineage>
        <taxon>Eukaryota</taxon>
        <taxon>Viridiplantae</taxon>
        <taxon>Streptophyta</taxon>
        <taxon>Embryophyta</taxon>
        <taxon>Tracheophyta</taxon>
        <taxon>Spermatophyta</taxon>
        <taxon>Magnoliopsida</taxon>
        <taxon>eudicotyledons</taxon>
        <taxon>Gunneridae</taxon>
        <taxon>Pentapetalae</taxon>
        <taxon>asterids</taxon>
        <taxon>lamiids</taxon>
        <taxon>Boraginales</taxon>
        <taxon>Boraginaceae</taxon>
        <taxon>Boraginoideae</taxon>
        <taxon>Lithospermeae</taxon>
        <taxon>Lithospermum</taxon>
    </lineage>
</organism>
<dbReference type="InterPro" id="IPR057670">
    <property type="entry name" value="SH3_retrovirus"/>
</dbReference>
<dbReference type="Proteomes" id="UP001454036">
    <property type="component" value="Unassembled WGS sequence"/>
</dbReference>
<evidence type="ECO:0000313" key="4">
    <source>
        <dbReference type="Proteomes" id="UP001454036"/>
    </source>
</evidence>
<name>A0AAV3QSY4_LITER</name>
<gene>
    <name evidence="3" type="ORF">LIER_21890</name>
</gene>
<accession>A0AAV3QSY4</accession>
<comment type="caution">
    <text evidence="3">The sequence shown here is derived from an EMBL/GenBank/DDBJ whole genome shotgun (WGS) entry which is preliminary data.</text>
</comment>
<feature type="domain" description="Retroviral polymerase SH3-like" evidence="2">
    <location>
        <begin position="2"/>
        <end position="47"/>
    </location>
</feature>
<evidence type="ECO:0000256" key="1">
    <source>
        <dbReference type="SAM" id="MobiDB-lite"/>
    </source>
</evidence>
<evidence type="ECO:0000313" key="3">
    <source>
        <dbReference type="EMBL" id="GAA0166824.1"/>
    </source>
</evidence>
<dbReference type="AlphaFoldDB" id="A0AAV3QSY4"/>
<reference evidence="3 4" key="1">
    <citation type="submission" date="2024-01" db="EMBL/GenBank/DDBJ databases">
        <title>The complete chloroplast genome sequence of Lithospermum erythrorhizon: insights into the phylogenetic relationship among Boraginaceae species and the maternal lineages of purple gromwells.</title>
        <authorList>
            <person name="Okada T."/>
            <person name="Watanabe K."/>
        </authorList>
    </citation>
    <scope>NUCLEOTIDE SEQUENCE [LARGE SCALE GENOMIC DNA]</scope>
</reference>